<dbReference type="GO" id="GO:0006559">
    <property type="term" value="P:L-phenylalanine catabolic process"/>
    <property type="evidence" value="ECO:0007669"/>
    <property type="project" value="TreeGrafter"/>
</dbReference>
<keyword evidence="2" id="KW-0808">Transferase</keyword>
<protein>
    <submittedName>
        <fullName evidence="2">Glutathione S-transferase</fullName>
    </submittedName>
</protein>
<dbReference type="CDD" id="cd03194">
    <property type="entry name" value="GST_C_3"/>
    <property type="match status" value="1"/>
</dbReference>
<dbReference type="SFLD" id="SFLDS00019">
    <property type="entry name" value="Glutathione_Transferase_(cytos"/>
    <property type="match status" value="1"/>
</dbReference>
<dbReference type="InterPro" id="IPR036282">
    <property type="entry name" value="Glutathione-S-Trfase_C_sf"/>
</dbReference>
<evidence type="ECO:0000313" key="2">
    <source>
        <dbReference type="EMBL" id="SFN93304.1"/>
    </source>
</evidence>
<dbReference type="InterPro" id="IPR004045">
    <property type="entry name" value="Glutathione_S-Trfase_N"/>
</dbReference>
<dbReference type="Pfam" id="PF13409">
    <property type="entry name" value="GST_N_2"/>
    <property type="match status" value="1"/>
</dbReference>
<name>A0A1I5D240_9NEIS</name>
<dbReference type="OrthoDB" id="9799538at2"/>
<dbReference type="RefSeq" id="WP_091197354.1">
    <property type="nucleotide sequence ID" value="NZ_FOVE01000022.1"/>
</dbReference>
<dbReference type="EMBL" id="FOVE01000022">
    <property type="protein sequence ID" value="SFN93304.1"/>
    <property type="molecule type" value="Genomic_DNA"/>
</dbReference>
<dbReference type="STRING" id="83765.SAMN05660284_02558"/>
<dbReference type="GO" id="GO:0004364">
    <property type="term" value="F:glutathione transferase activity"/>
    <property type="evidence" value="ECO:0007669"/>
    <property type="project" value="TreeGrafter"/>
</dbReference>
<proteinExistence type="predicted"/>
<dbReference type="InterPro" id="IPR036249">
    <property type="entry name" value="Thioredoxin-like_sf"/>
</dbReference>
<dbReference type="FunFam" id="3.40.30.10:FF:000206">
    <property type="entry name" value="Probable glutathione S-transferase"/>
    <property type="match status" value="1"/>
</dbReference>
<dbReference type="PANTHER" id="PTHR42673">
    <property type="entry name" value="MALEYLACETOACETATE ISOMERASE"/>
    <property type="match status" value="1"/>
</dbReference>
<dbReference type="Pfam" id="PF13410">
    <property type="entry name" value="GST_C_2"/>
    <property type="match status" value="1"/>
</dbReference>
<dbReference type="GO" id="GO:0016034">
    <property type="term" value="F:maleylacetoacetate isomerase activity"/>
    <property type="evidence" value="ECO:0007669"/>
    <property type="project" value="TreeGrafter"/>
</dbReference>
<dbReference type="GO" id="GO:0006749">
    <property type="term" value="P:glutathione metabolic process"/>
    <property type="evidence" value="ECO:0007669"/>
    <property type="project" value="TreeGrafter"/>
</dbReference>
<dbReference type="SUPFAM" id="SSF52833">
    <property type="entry name" value="Thioredoxin-like"/>
    <property type="match status" value="1"/>
</dbReference>
<dbReference type="PROSITE" id="PS50404">
    <property type="entry name" value="GST_NTER"/>
    <property type="match status" value="1"/>
</dbReference>
<feature type="domain" description="GST N-terminal" evidence="1">
    <location>
        <begin position="1"/>
        <end position="81"/>
    </location>
</feature>
<dbReference type="InterPro" id="IPR040079">
    <property type="entry name" value="Glutathione_S-Trfase"/>
</dbReference>
<gene>
    <name evidence="2" type="ORF">SAMN05660284_02558</name>
</gene>
<dbReference type="AlphaFoldDB" id="A0A1I5D240"/>
<dbReference type="PANTHER" id="PTHR42673:SF4">
    <property type="entry name" value="MALEYLACETOACETATE ISOMERASE"/>
    <property type="match status" value="1"/>
</dbReference>
<evidence type="ECO:0000313" key="3">
    <source>
        <dbReference type="Proteomes" id="UP000242869"/>
    </source>
</evidence>
<dbReference type="SFLD" id="SFLDG00358">
    <property type="entry name" value="Main_(cytGST)"/>
    <property type="match status" value="1"/>
</dbReference>
<evidence type="ECO:0000259" key="1">
    <source>
        <dbReference type="PROSITE" id="PS50404"/>
    </source>
</evidence>
<dbReference type="Proteomes" id="UP000242869">
    <property type="component" value="Unassembled WGS sequence"/>
</dbReference>
<keyword evidence="3" id="KW-1185">Reference proteome</keyword>
<dbReference type="Gene3D" id="1.20.1050.10">
    <property type="match status" value="1"/>
</dbReference>
<sequence>MQLIIGNKNYSSWSLRPWLGLKVAGISFEETVLNLYEPEARSKRLAYSPTGKVPLLIDGEIKVWDSLAIAEYVAEKFPEKQLWPQDVAARALARSICAEMHSGFTSLRSELSMDVRASLKAEISPQAQADIDRIVSIWTECRNRFTVAGPFLFGQLTWADAFYAPIASRFATYDVALPSVAQAYIETVLALPEMQEWVAAAKSEPWTNNR</sequence>
<dbReference type="SUPFAM" id="SSF47616">
    <property type="entry name" value="GST C-terminal domain-like"/>
    <property type="match status" value="1"/>
</dbReference>
<dbReference type="CDD" id="cd03043">
    <property type="entry name" value="GST_N_1"/>
    <property type="match status" value="1"/>
</dbReference>
<organism evidence="2 3">
    <name type="scientific">Formivibrio citricus</name>
    <dbReference type="NCBI Taxonomy" id="83765"/>
    <lineage>
        <taxon>Bacteria</taxon>
        <taxon>Pseudomonadati</taxon>
        <taxon>Pseudomonadota</taxon>
        <taxon>Betaproteobacteria</taxon>
        <taxon>Neisseriales</taxon>
        <taxon>Chitinibacteraceae</taxon>
        <taxon>Formivibrio</taxon>
    </lineage>
</organism>
<dbReference type="Gene3D" id="3.40.30.10">
    <property type="entry name" value="Glutaredoxin"/>
    <property type="match status" value="1"/>
</dbReference>
<reference evidence="3" key="1">
    <citation type="submission" date="2016-10" db="EMBL/GenBank/DDBJ databases">
        <authorList>
            <person name="Varghese N."/>
            <person name="Submissions S."/>
        </authorList>
    </citation>
    <scope>NUCLEOTIDE SEQUENCE [LARGE SCALE GENOMIC DNA]</scope>
    <source>
        <strain evidence="3">DSM 6150</strain>
    </source>
</reference>
<accession>A0A1I5D240</accession>